<keyword evidence="2" id="KW-1185">Reference proteome</keyword>
<organism evidence="1 2">
    <name type="scientific">Ditylenchus destructor</name>
    <dbReference type="NCBI Taxonomy" id="166010"/>
    <lineage>
        <taxon>Eukaryota</taxon>
        <taxon>Metazoa</taxon>
        <taxon>Ecdysozoa</taxon>
        <taxon>Nematoda</taxon>
        <taxon>Chromadorea</taxon>
        <taxon>Rhabditida</taxon>
        <taxon>Tylenchina</taxon>
        <taxon>Tylenchomorpha</taxon>
        <taxon>Sphaerularioidea</taxon>
        <taxon>Anguinidae</taxon>
        <taxon>Anguininae</taxon>
        <taxon>Ditylenchus</taxon>
    </lineage>
</organism>
<sequence length="275" mass="30402">MDSDTDSVVLLWNDETSAEEDSCDSLVIIYDSKHNSRGNLISEVASNLISEALSEFDHAGPKKQRTVSTASYFSATMQQQSIVAVNKKNIVREEKVIANPSPLTNRRASLEERGKSATTQARIVRPIITAKATMADNPKTRKSILGTKPAPVKVQPQQKHYTISLRCKECNEIGHTALDCEDVRQQTYGNGLLRGSYNKFTRPIMCTNCENQSQIMCRYNFAKDAKGANFQTDAFLGSREPRNIIRSPAYSTGTKSMAVGIQSISFQPSQSDIAL</sequence>
<gene>
    <name evidence="1" type="ORF">DdX_13473</name>
</gene>
<reference evidence="1" key="1">
    <citation type="submission" date="2022-01" db="EMBL/GenBank/DDBJ databases">
        <title>Genome Sequence Resource for Two Populations of Ditylenchus destructor, the Migratory Endoparasitic Phytonematode.</title>
        <authorList>
            <person name="Zhang H."/>
            <person name="Lin R."/>
            <person name="Xie B."/>
        </authorList>
    </citation>
    <scope>NUCLEOTIDE SEQUENCE</scope>
    <source>
        <strain evidence="1">BazhouSP</strain>
    </source>
</reference>
<evidence type="ECO:0000313" key="2">
    <source>
        <dbReference type="Proteomes" id="UP001201812"/>
    </source>
</evidence>
<comment type="caution">
    <text evidence="1">The sequence shown here is derived from an EMBL/GenBank/DDBJ whole genome shotgun (WGS) entry which is preliminary data.</text>
</comment>
<evidence type="ECO:0000313" key="1">
    <source>
        <dbReference type="EMBL" id="KAI1705679.1"/>
    </source>
</evidence>
<protein>
    <submittedName>
        <fullName evidence="1">Uncharacterized protein</fullName>
    </submittedName>
</protein>
<name>A0AAD4R2T6_9BILA</name>
<dbReference type="AlphaFoldDB" id="A0AAD4R2T6"/>
<dbReference type="EMBL" id="JAKKPZ010000054">
    <property type="protein sequence ID" value="KAI1705679.1"/>
    <property type="molecule type" value="Genomic_DNA"/>
</dbReference>
<proteinExistence type="predicted"/>
<dbReference type="Proteomes" id="UP001201812">
    <property type="component" value="Unassembled WGS sequence"/>
</dbReference>
<accession>A0AAD4R2T6</accession>